<evidence type="ECO:0000313" key="3">
    <source>
        <dbReference type="Proteomes" id="UP000185728"/>
    </source>
</evidence>
<protein>
    <recommendedName>
        <fullName evidence="4">LVIVD repeat-containing protein</fullName>
    </recommendedName>
</protein>
<organism evidence="2 3">
    <name type="scientific">Zobellia uliginosa</name>
    <dbReference type="NCBI Taxonomy" id="143224"/>
    <lineage>
        <taxon>Bacteria</taxon>
        <taxon>Pseudomonadati</taxon>
        <taxon>Bacteroidota</taxon>
        <taxon>Flavobacteriia</taxon>
        <taxon>Flavobacteriales</taxon>
        <taxon>Flavobacteriaceae</taxon>
        <taxon>Zobellia</taxon>
    </lineage>
</organism>
<dbReference type="SUPFAM" id="SSF75011">
    <property type="entry name" value="3-carboxy-cis,cis-mucoante lactonizing enzyme"/>
    <property type="match status" value="1"/>
</dbReference>
<evidence type="ECO:0008006" key="4">
    <source>
        <dbReference type="Google" id="ProtNLM"/>
    </source>
</evidence>
<gene>
    <name evidence="2" type="ORF">SAMN05421766_103493</name>
</gene>
<evidence type="ECO:0000256" key="1">
    <source>
        <dbReference type="SAM" id="SignalP"/>
    </source>
</evidence>
<name>A0ABY1KVU6_9FLAO</name>
<dbReference type="Proteomes" id="UP000185728">
    <property type="component" value="Unassembled WGS sequence"/>
</dbReference>
<reference evidence="2 3" key="1">
    <citation type="submission" date="2017-01" db="EMBL/GenBank/DDBJ databases">
        <authorList>
            <person name="Varghese N."/>
            <person name="Submissions S."/>
        </authorList>
    </citation>
    <scope>NUCLEOTIDE SEQUENCE [LARGE SCALE GENOMIC DNA]</scope>
    <source>
        <strain evidence="2 3">DSM 2061</strain>
    </source>
</reference>
<keyword evidence="3" id="KW-1185">Reference proteome</keyword>
<feature type="signal peptide" evidence="1">
    <location>
        <begin position="1"/>
        <end position="19"/>
    </location>
</feature>
<dbReference type="EMBL" id="FTOB01000003">
    <property type="protein sequence ID" value="SIS70415.1"/>
    <property type="molecule type" value="Genomic_DNA"/>
</dbReference>
<dbReference type="SUPFAM" id="SSF50998">
    <property type="entry name" value="Quinoprotein alcohol dehydrogenase-like"/>
    <property type="match status" value="1"/>
</dbReference>
<evidence type="ECO:0000313" key="2">
    <source>
        <dbReference type="EMBL" id="SIS70415.1"/>
    </source>
</evidence>
<dbReference type="PROSITE" id="PS51257">
    <property type="entry name" value="PROKAR_LIPOPROTEIN"/>
    <property type="match status" value="1"/>
</dbReference>
<sequence length="545" mass="58372">MKKLSLVALAASTFILSCSDETTVFKDTEDDISIEAKASVLENSILYDDAGVLEIRKTDGSTGKTSKTIEEMAGDYPLTLVARVDPPSYTGGDNLTASHVDVDGNYAYVSYNTVEDGYAGGIDIIDVSDPNNPKVTSRLYYSNADINAVEYDNGYVYAVGGVDSEKSARATSNSFIVKIPASGGKLDVSRELTYGFQEGFTANDVEVTTNGILVTSGKDGLLTSYKKTDLSTKNDVSFSDLRSVAYENGVVAVLDASQGVSIMDENFVERKIIAIDSDFGQSSKRTLDFSGEKIIVSEGAKGAGVYNMDSGSLIEYIPILLNPVGTETENIVTNAVAMNEEILLMANGGAGLCLTEDVDGQTNIVGVVDLDGSINYVASKGDYVFAASGKAGLQIVKLNRPDQSLENRCSDLDPYHGSANLYVSEGDVKEYSGSKRFNKLEVDGSLLLCGTWTVNSTSYVNSNGLFEMKGTLVVGRNNKRKNIVVNKDAVLRVEGNLYIYGDLILNEGATVEFIGDDSVANIFGSVKLLENAKVKGTFRDVQGKF</sequence>
<feature type="chain" id="PRO_5045227474" description="LVIVD repeat-containing protein" evidence="1">
    <location>
        <begin position="20"/>
        <end position="545"/>
    </location>
</feature>
<proteinExistence type="predicted"/>
<dbReference type="InterPro" id="IPR011047">
    <property type="entry name" value="Quinoprotein_ADH-like_sf"/>
</dbReference>
<accession>A0ABY1KVU6</accession>
<keyword evidence="1" id="KW-0732">Signal</keyword>
<comment type="caution">
    <text evidence="2">The sequence shown here is derived from an EMBL/GenBank/DDBJ whole genome shotgun (WGS) entry which is preliminary data.</text>
</comment>